<name>A0ABU1T1L5_9ACTO</name>
<sequence length="286" mass="31879">MKNIATVLKKNKKVALVGLFFLIIFIGFSITNAIKVSYHRAETAKEVEVSKQERKTKEGSLEVDAVSLTDKQKSIIEKYDGKTKEIIQILISKPWVSQDNKNVITFHDNYFEESINGTIMKVPFAISAIEESSNGSDTLINTLVFETDVKTHVVIFTQMKAKSATDSGVSTLLSNTLFKQVNTAYSRVETFTKVTINGLNNEATMLLGNISELSTKLSEWCATHYPTMTTAVWNKNMSLSFNEKTMTVTTAFFLGVSTDDASNPRSRAPLVTVIFDKSANTYTFKM</sequence>
<accession>A0ABU1T1L5</accession>
<evidence type="ECO:0000313" key="1">
    <source>
        <dbReference type="EMBL" id="MDR6939237.1"/>
    </source>
</evidence>
<comment type="caution">
    <text evidence="1">The sequence shown here is derived from an EMBL/GenBank/DDBJ whole genome shotgun (WGS) entry which is preliminary data.</text>
</comment>
<protein>
    <submittedName>
        <fullName evidence="1">Uncharacterized protein</fullName>
    </submittedName>
</protein>
<organism evidence="1 2">
    <name type="scientific">Arcanobacterium hippocoleae</name>
    <dbReference type="NCBI Taxonomy" id="149017"/>
    <lineage>
        <taxon>Bacteria</taxon>
        <taxon>Bacillati</taxon>
        <taxon>Actinomycetota</taxon>
        <taxon>Actinomycetes</taxon>
        <taxon>Actinomycetales</taxon>
        <taxon>Actinomycetaceae</taxon>
        <taxon>Arcanobacterium</taxon>
    </lineage>
</organism>
<dbReference type="Proteomes" id="UP001266099">
    <property type="component" value="Unassembled WGS sequence"/>
</dbReference>
<proteinExistence type="predicted"/>
<gene>
    <name evidence="1" type="ORF">J2S36_000780</name>
</gene>
<evidence type="ECO:0000313" key="2">
    <source>
        <dbReference type="Proteomes" id="UP001266099"/>
    </source>
</evidence>
<reference evidence="1 2" key="1">
    <citation type="submission" date="2023-07" db="EMBL/GenBank/DDBJ databases">
        <title>Sequencing the genomes of 1000 actinobacteria strains.</title>
        <authorList>
            <person name="Klenk H.-P."/>
        </authorList>
    </citation>
    <scope>NUCLEOTIDE SEQUENCE [LARGE SCALE GENOMIC DNA]</scope>
    <source>
        <strain evidence="1 2">DSM 15539</strain>
    </source>
</reference>
<dbReference type="EMBL" id="JAVDUJ010000001">
    <property type="protein sequence ID" value="MDR6939237.1"/>
    <property type="molecule type" value="Genomic_DNA"/>
</dbReference>
<keyword evidence="2" id="KW-1185">Reference proteome</keyword>
<dbReference type="RefSeq" id="WP_309955766.1">
    <property type="nucleotide sequence ID" value="NZ_JAVDUJ010000001.1"/>
</dbReference>